<reference evidence="2 3" key="1">
    <citation type="journal article" date="2019" name="Emerg. Microbes Infect.">
        <title>Comprehensive subspecies identification of 175 nontuberculous mycobacteria species based on 7547 genomic profiles.</title>
        <authorList>
            <person name="Matsumoto Y."/>
            <person name="Kinjo T."/>
            <person name="Motooka D."/>
            <person name="Nabeya D."/>
            <person name="Jung N."/>
            <person name="Uechi K."/>
            <person name="Horii T."/>
            <person name="Iida T."/>
            <person name="Fujita J."/>
            <person name="Nakamura S."/>
        </authorList>
    </citation>
    <scope>NUCLEOTIDE SEQUENCE [LARGE SCALE GENOMIC DNA]</scope>
    <source>
        <strain evidence="2 3">JCM 14742</strain>
    </source>
</reference>
<dbReference type="PANTHER" id="PTHR34202">
    <property type="entry name" value="UPF0548 PROTEIN"/>
    <property type="match status" value="1"/>
</dbReference>
<sequence>MTRRGKLDHVDLAALEELPLTYPEVGATAAGALPAGYGHLHVQTQIGTGRERFERAADAVMHWGMQRGAGLRVRASSDEAVLDAVVLVRMGFLPAPCRVVYVIDEPGIRGFAYGTLPGHPESGEERFVVRHDPATGAVFAEVTAFSRPATWWSRAARPVVSVAQRVIARRYLRGV</sequence>
<evidence type="ECO:0000313" key="2">
    <source>
        <dbReference type="EMBL" id="BBZ44785.1"/>
    </source>
</evidence>
<dbReference type="Proteomes" id="UP000467105">
    <property type="component" value="Chromosome"/>
</dbReference>
<proteinExistence type="predicted"/>
<gene>
    <name evidence="2" type="ORF">MPRM_20660</name>
</gene>
<dbReference type="InterPro" id="IPR014457">
    <property type="entry name" value="UCP010260"/>
</dbReference>
<dbReference type="EMBL" id="AP022614">
    <property type="protein sequence ID" value="BBZ44785.1"/>
    <property type="molecule type" value="Genomic_DNA"/>
</dbReference>
<dbReference type="AlphaFoldDB" id="A0A7I7YSF8"/>
<dbReference type="InterPro" id="IPR018960">
    <property type="entry name" value="DUF1990"/>
</dbReference>
<dbReference type="PIRSF" id="PIRSF010260">
    <property type="entry name" value="UCP010260"/>
    <property type="match status" value="1"/>
</dbReference>
<feature type="domain" description="DUF1990" evidence="1">
    <location>
        <begin position="21"/>
        <end position="173"/>
    </location>
</feature>
<accession>A0A7I7YSF8</accession>
<evidence type="ECO:0000313" key="3">
    <source>
        <dbReference type="Proteomes" id="UP000467105"/>
    </source>
</evidence>
<name>A0A7I7YSF8_9MYCO</name>
<organism evidence="2 3">
    <name type="scientific">Mycobacterium parmense</name>
    <dbReference type="NCBI Taxonomy" id="185642"/>
    <lineage>
        <taxon>Bacteria</taxon>
        <taxon>Bacillati</taxon>
        <taxon>Actinomycetota</taxon>
        <taxon>Actinomycetes</taxon>
        <taxon>Mycobacteriales</taxon>
        <taxon>Mycobacteriaceae</taxon>
        <taxon>Mycobacterium</taxon>
        <taxon>Mycobacterium simiae complex</taxon>
    </lineage>
</organism>
<evidence type="ECO:0000259" key="1">
    <source>
        <dbReference type="Pfam" id="PF09348"/>
    </source>
</evidence>
<dbReference type="PANTHER" id="PTHR34202:SF1">
    <property type="entry name" value="UPF0548 PROTEIN"/>
    <property type="match status" value="1"/>
</dbReference>
<keyword evidence="3" id="KW-1185">Reference proteome</keyword>
<protein>
    <recommendedName>
        <fullName evidence="1">DUF1990 domain-containing protein</fullName>
    </recommendedName>
</protein>
<dbReference type="Pfam" id="PF09348">
    <property type="entry name" value="DUF1990"/>
    <property type="match status" value="1"/>
</dbReference>